<evidence type="ECO:0000259" key="6">
    <source>
        <dbReference type="Pfam" id="PF00389"/>
    </source>
</evidence>
<dbReference type="SUPFAM" id="SSF51735">
    <property type="entry name" value="NAD(P)-binding Rossmann-fold domains"/>
    <property type="match status" value="1"/>
</dbReference>
<dbReference type="Gene3D" id="3.40.50.720">
    <property type="entry name" value="NAD(P)-binding Rossmann-like Domain"/>
    <property type="match status" value="2"/>
</dbReference>
<gene>
    <name evidence="8" type="ORF">Slin15195_G091890</name>
</gene>
<keyword evidence="3 5" id="KW-0560">Oxidoreductase</keyword>
<dbReference type="PROSITE" id="PS00065">
    <property type="entry name" value="D_2_HYDROXYACID_DH_1"/>
    <property type="match status" value="1"/>
</dbReference>
<dbReference type="Proteomes" id="UP001056384">
    <property type="component" value="Chromosome 8"/>
</dbReference>
<evidence type="ECO:0000313" key="9">
    <source>
        <dbReference type="Proteomes" id="UP001056384"/>
    </source>
</evidence>
<dbReference type="FunFam" id="3.40.50.720:FF:000203">
    <property type="entry name" value="D-3-phosphoglycerate dehydrogenase (SerA)"/>
    <property type="match status" value="1"/>
</dbReference>
<evidence type="ECO:0000256" key="3">
    <source>
        <dbReference type="ARBA" id="ARBA00023002"/>
    </source>
</evidence>
<evidence type="ECO:0000256" key="1">
    <source>
        <dbReference type="ARBA" id="ARBA00005854"/>
    </source>
</evidence>
<dbReference type="InterPro" id="IPR029753">
    <property type="entry name" value="D-isomer_DH_CS"/>
</dbReference>
<accession>A0A9Q9B0F7</accession>
<dbReference type="Pfam" id="PF00389">
    <property type="entry name" value="2-Hacid_dh"/>
    <property type="match status" value="1"/>
</dbReference>
<reference evidence="8" key="1">
    <citation type="submission" date="2022-06" db="EMBL/GenBank/DDBJ databases">
        <title>Complete genome sequences of two strains of the flax pathogen Septoria linicola.</title>
        <authorList>
            <person name="Lapalu N."/>
            <person name="Simon A."/>
            <person name="Demenou B."/>
            <person name="Paumier D."/>
            <person name="Guillot M.-P."/>
            <person name="Gout L."/>
            <person name="Valade R."/>
        </authorList>
    </citation>
    <scope>NUCLEOTIDE SEQUENCE</scope>
    <source>
        <strain evidence="8">SE15195</strain>
    </source>
</reference>
<keyword evidence="2" id="KW-0028">Amino-acid biosynthesis</keyword>
<dbReference type="PANTHER" id="PTHR42789:SF1">
    <property type="entry name" value="D-ISOMER SPECIFIC 2-HYDROXYACID DEHYDROGENASE FAMILY PROTEIN (AFU_ORTHOLOGUE AFUA_6G10090)"/>
    <property type="match status" value="1"/>
</dbReference>
<comment type="similarity">
    <text evidence="1 5">Belongs to the D-isomer specific 2-hydroxyacid dehydrogenase family.</text>
</comment>
<evidence type="ECO:0000256" key="5">
    <source>
        <dbReference type="RuleBase" id="RU003719"/>
    </source>
</evidence>
<dbReference type="PANTHER" id="PTHR42789">
    <property type="entry name" value="D-ISOMER SPECIFIC 2-HYDROXYACID DEHYDROGENASE FAMILY PROTEIN (AFU_ORTHOLOGUE AFUA_6G10090)"/>
    <property type="match status" value="1"/>
</dbReference>
<feature type="domain" description="D-isomer specific 2-hydroxyacid dehydrogenase catalytic" evidence="6">
    <location>
        <begin position="38"/>
        <end position="306"/>
    </location>
</feature>
<dbReference type="GO" id="GO:0051287">
    <property type="term" value="F:NAD binding"/>
    <property type="evidence" value="ECO:0007669"/>
    <property type="project" value="InterPro"/>
</dbReference>
<dbReference type="GO" id="GO:0008652">
    <property type="term" value="P:amino acid biosynthetic process"/>
    <property type="evidence" value="ECO:0007669"/>
    <property type="project" value="UniProtKB-KW"/>
</dbReference>
<dbReference type="EMBL" id="CP099425">
    <property type="protein sequence ID" value="USW55870.1"/>
    <property type="molecule type" value="Genomic_DNA"/>
</dbReference>
<organism evidence="8 9">
    <name type="scientific">Septoria linicola</name>
    <dbReference type="NCBI Taxonomy" id="215465"/>
    <lineage>
        <taxon>Eukaryota</taxon>
        <taxon>Fungi</taxon>
        <taxon>Dikarya</taxon>
        <taxon>Ascomycota</taxon>
        <taxon>Pezizomycotina</taxon>
        <taxon>Dothideomycetes</taxon>
        <taxon>Dothideomycetidae</taxon>
        <taxon>Mycosphaerellales</taxon>
        <taxon>Mycosphaerellaceae</taxon>
        <taxon>Septoria</taxon>
    </lineage>
</organism>
<dbReference type="Pfam" id="PF02826">
    <property type="entry name" value="2-Hacid_dh_C"/>
    <property type="match status" value="1"/>
</dbReference>
<dbReference type="InterPro" id="IPR029752">
    <property type="entry name" value="D-isomer_DH_CS1"/>
</dbReference>
<name>A0A9Q9B0F7_9PEZI</name>
<dbReference type="PROSITE" id="PS00670">
    <property type="entry name" value="D_2_HYDROXYACID_DH_2"/>
    <property type="match status" value="1"/>
</dbReference>
<dbReference type="SUPFAM" id="SSF52283">
    <property type="entry name" value="Formate/glycerate dehydrogenase catalytic domain-like"/>
    <property type="match status" value="1"/>
</dbReference>
<feature type="domain" description="D-isomer specific 2-hydroxyacid dehydrogenase NAD-binding" evidence="7">
    <location>
        <begin position="95"/>
        <end position="275"/>
    </location>
</feature>
<evidence type="ECO:0000256" key="2">
    <source>
        <dbReference type="ARBA" id="ARBA00022605"/>
    </source>
</evidence>
<proteinExistence type="inferred from homology"/>
<evidence type="ECO:0000313" key="8">
    <source>
        <dbReference type="EMBL" id="USW55870.1"/>
    </source>
</evidence>
<dbReference type="InterPro" id="IPR036291">
    <property type="entry name" value="NAD(P)-bd_dom_sf"/>
</dbReference>
<dbReference type="InterPro" id="IPR006139">
    <property type="entry name" value="D-isomer_2_OHA_DH_cat_dom"/>
</dbReference>
<keyword evidence="9" id="KW-1185">Reference proteome</keyword>
<evidence type="ECO:0000256" key="4">
    <source>
        <dbReference type="ARBA" id="ARBA00023027"/>
    </source>
</evidence>
<protein>
    <submittedName>
        <fullName evidence="8">D-isomer specific 2-hydroxyacid dehydrogenase, catalytic domain-containing protein</fullName>
    </submittedName>
</protein>
<dbReference type="GO" id="GO:0016616">
    <property type="term" value="F:oxidoreductase activity, acting on the CH-OH group of donors, NAD or NADP as acceptor"/>
    <property type="evidence" value="ECO:0007669"/>
    <property type="project" value="InterPro"/>
</dbReference>
<dbReference type="PROSITE" id="PS00671">
    <property type="entry name" value="D_2_HYDROXYACID_DH_3"/>
    <property type="match status" value="1"/>
</dbReference>
<keyword evidence="4" id="KW-0520">NAD</keyword>
<dbReference type="AlphaFoldDB" id="A0A9Q9B0F7"/>
<dbReference type="InterPro" id="IPR050857">
    <property type="entry name" value="D-2-hydroxyacid_DH"/>
</dbReference>
<sequence length="307" mass="33137">MSKPKIFVLNPYHSEALSLLQQAHEVEAILPGDPASDQSETRITGQDFAMAKKLKVVAKQGTGVDNVDLDAARKYGVAVCNTPAMNAEAVAELTLGLALNVARRITEIDRRLNRGEDLVRSSLLGQSLHQKAIGIVGMGNVGKALAKKWIGAMEGKVIAHDPFTPNGAWDDIEHHRVLDLDILLRSADVISLHVPHTNDTQDMISKREFGLMKKSAILLNCARGGIVDEEALLDALDEGKIWGTALDAMNSEPPSLDVHKVHLANDNLILTPHVGASTSEMQISSGKLAVETVLQVLQGKEVPNRVV</sequence>
<dbReference type="InterPro" id="IPR006140">
    <property type="entry name" value="D-isomer_DH_NAD-bd"/>
</dbReference>
<evidence type="ECO:0000259" key="7">
    <source>
        <dbReference type="Pfam" id="PF02826"/>
    </source>
</evidence>